<sequence>MSKVAPTIDKILFERHVQAFVDFVEHKSGVKFGSFTFNPYFYQQEGYKHFVHHEGRAQLDFATWSESQIGSGVITHSVISALKVRENNLVSWRVIADISEAFKKPDLFQPLERILFDLYRCRADQQAFEALTNVVGQKYSLIAYLFFLKDRSKYLPIATRYFDQALGYLGADFQTSHRCSWDNYQTFLQLVAEVRTLLHEYLRCEVTLLDAHSFIWMLSKQMQDEGRLPSISGYQAMSPTEKDALSKARIGQGPWRDKLLRLWHGCAVMDFSEEALLTASHIKPWAKCNDQERLDVANGFPLSPALNACFDKGLISFTDEGRILISPSLLVSDVSIIGIHSELRLRRIDDHHKKYLAYHRKEVFRQANNFGAAD</sequence>
<evidence type="ECO:0000313" key="3">
    <source>
        <dbReference type="Proteomes" id="UP000249794"/>
    </source>
</evidence>
<comment type="caution">
    <text evidence="2">The sequence shown here is derived from an EMBL/GenBank/DDBJ whole genome shotgun (WGS) entry which is preliminary data.</text>
</comment>
<protein>
    <recommendedName>
        <fullName evidence="1">HNH nuclease domain-containing protein</fullName>
    </recommendedName>
</protein>
<dbReference type="InterPro" id="IPR003615">
    <property type="entry name" value="HNH_nuc"/>
</dbReference>
<name>A0A2W4YGY3_9CYAN</name>
<proteinExistence type="predicted"/>
<accession>A0A2W4YGY3</accession>
<evidence type="ECO:0000259" key="1">
    <source>
        <dbReference type="Pfam" id="PF13391"/>
    </source>
</evidence>
<feature type="domain" description="HNH nuclease" evidence="1">
    <location>
        <begin position="266"/>
        <end position="317"/>
    </location>
</feature>
<evidence type="ECO:0000313" key="2">
    <source>
        <dbReference type="EMBL" id="PZO46461.1"/>
    </source>
</evidence>
<reference evidence="2 3" key="2">
    <citation type="submission" date="2018-06" db="EMBL/GenBank/DDBJ databases">
        <title>Metagenomic assembly of (sub)arctic Cyanobacteria and their associated microbiome from non-axenic cultures.</title>
        <authorList>
            <person name="Baurain D."/>
        </authorList>
    </citation>
    <scope>NUCLEOTIDE SEQUENCE [LARGE SCALE GENOMIC DNA]</scope>
    <source>
        <strain evidence="2">ULC027bin1</strain>
    </source>
</reference>
<dbReference type="AlphaFoldDB" id="A0A2W4YGY3"/>
<dbReference type="Proteomes" id="UP000249794">
    <property type="component" value="Unassembled WGS sequence"/>
</dbReference>
<gene>
    <name evidence="2" type="ORF">DCF15_20230</name>
</gene>
<dbReference type="EMBL" id="QBMP01000308">
    <property type="protein sequence ID" value="PZO46461.1"/>
    <property type="molecule type" value="Genomic_DNA"/>
</dbReference>
<reference evidence="3" key="1">
    <citation type="submission" date="2018-04" db="EMBL/GenBank/DDBJ databases">
        <authorList>
            <person name="Cornet L."/>
        </authorList>
    </citation>
    <scope>NUCLEOTIDE SEQUENCE [LARGE SCALE GENOMIC DNA]</scope>
</reference>
<organism evidence="2 3">
    <name type="scientific">Phormidesmis priestleyi</name>
    <dbReference type="NCBI Taxonomy" id="268141"/>
    <lineage>
        <taxon>Bacteria</taxon>
        <taxon>Bacillati</taxon>
        <taxon>Cyanobacteriota</taxon>
        <taxon>Cyanophyceae</taxon>
        <taxon>Leptolyngbyales</taxon>
        <taxon>Leptolyngbyaceae</taxon>
        <taxon>Phormidesmis</taxon>
    </lineage>
</organism>
<dbReference type="Pfam" id="PF13391">
    <property type="entry name" value="HNH_2"/>
    <property type="match status" value="1"/>
</dbReference>